<evidence type="ECO:0000256" key="5">
    <source>
        <dbReference type="ARBA" id="ARBA00023136"/>
    </source>
</evidence>
<dbReference type="InterPro" id="IPR000620">
    <property type="entry name" value="EamA_dom"/>
</dbReference>
<organism evidence="8 9">
    <name type="scientific">Glaciihabitans arcticus</name>
    <dbReference type="NCBI Taxonomy" id="2668039"/>
    <lineage>
        <taxon>Bacteria</taxon>
        <taxon>Bacillati</taxon>
        <taxon>Actinomycetota</taxon>
        <taxon>Actinomycetes</taxon>
        <taxon>Micrococcales</taxon>
        <taxon>Microbacteriaceae</taxon>
        <taxon>Glaciihabitans</taxon>
    </lineage>
</organism>
<evidence type="ECO:0000259" key="7">
    <source>
        <dbReference type="Pfam" id="PF00892"/>
    </source>
</evidence>
<gene>
    <name evidence="8" type="ORF">EYE40_08955</name>
</gene>
<comment type="similarity">
    <text evidence="2">Belongs to the EamA transporter family.</text>
</comment>
<protein>
    <submittedName>
        <fullName evidence="8">EamA family transporter</fullName>
    </submittedName>
</protein>
<dbReference type="Pfam" id="PF00892">
    <property type="entry name" value="EamA"/>
    <property type="match status" value="2"/>
</dbReference>
<feature type="transmembrane region" description="Helical" evidence="6">
    <location>
        <begin position="90"/>
        <end position="110"/>
    </location>
</feature>
<comment type="subcellular location">
    <subcellularLocation>
        <location evidence="1">Membrane</location>
        <topology evidence="1">Multi-pass membrane protein</topology>
    </subcellularLocation>
</comment>
<evidence type="ECO:0000313" key="9">
    <source>
        <dbReference type="Proteomes" id="UP000294194"/>
    </source>
</evidence>
<dbReference type="GO" id="GO:0016020">
    <property type="term" value="C:membrane"/>
    <property type="evidence" value="ECO:0007669"/>
    <property type="project" value="UniProtKB-SubCell"/>
</dbReference>
<dbReference type="InterPro" id="IPR050638">
    <property type="entry name" value="AA-Vitamin_Transporters"/>
</dbReference>
<dbReference type="InterPro" id="IPR037185">
    <property type="entry name" value="EmrE-like"/>
</dbReference>
<dbReference type="PANTHER" id="PTHR32322:SF2">
    <property type="entry name" value="EAMA DOMAIN-CONTAINING PROTEIN"/>
    <property type="match status" value="1"/>
</dbReference>
<keyword evidence="9" id="KW-1185">Reference proteome</keyword>
<feature type="transmembrane region" description="Helical" evidence="6">
    <location>
        <begin position="260"/>
        <end position="277"/>
    </location>
</feature>
<dbReference type="EMBL" id="SISG01000001">
    <property type="protein sequence ID" value="TBN57507.1"/>
    <property type="molecule type" value="Genomic_DNA"/>
</dbReference>
<sequence>METKWRWIFVAAIAPIAWGSTYFVTRQLLPADVPLWGAVIRALPAGLILLLIARKLPHGSWWWKSVVLGFLNVGAFFILVYVAAQLLPSSIASTLMALAALVMALLAWPLLGERPRLVSIAGAVIGIAGVCIMLLSDVTALSPWGILASLAAMIMSSVGFILAKKWGAGVDPLALTSWQLIAGAALVLPVAALVEGAPPALEPPAILGFLYVTIVATAVANVAWLVALRNLPVASVGIIGLLNPVTGVALGVILASEAFGWRQLIGVALVLGGVLLAQRQRTKPPRLKMEGYVPARDPDRDHLPA</sequence>
<dbReference type="SUPFAM" id="SSF103481">
    <property type="entry name" value="Multidrug resistance efflux transporter EmrE"/>
    <property type="match status" value="2"/>
</dbReference>
<accession>A0A4Q9GWC3</accession>
<proteinExistence type="inferred from homology"/>
<feature type="transmembrane region" description="Helical" evidence="6">
    <location>
        <begin position="65"/>
        <end position="84"/>
    </location>
</feature>
<name>A0A4Q9GWC3_9MICO</name>
<comment type="caution">
    <text evidence="8">The sequence shown here is derived from an EMBL/GenBank/DDBJ whole genome shotgun (WGS) entry which is preliminary data.</text>
</comment>
<dbReference type="Proteomes" id="UP000294194">
    <property type="component" value="Unassembled WGS sequence"/>
</dbReference>
<feature type="transmembrane region" description="Helical" evidence="6">
    <location>
        <begin position="141"/>
        <end position="163"/>
    </location>
</feature>
<evidence type="ECO:0000313" key="8">
    <source>
        <dbReference type="EMBL" id="TBN57507.1"/>
    </source>
</evidence>
<feature type="transmembrane region" description="Helical" evidence="6">
    <location>
        <begin position="175"/>
        <end position="194"/>
    </location>
</feature>
<reference evidence="9" key="1">
    <citation type="submission" date="2019-02" db="EMBL/GenBank/DDBJ databases">
        <title>Glaciihabitans arcticus sp. nov., a psychrotolerant bacterium isolated from polar soil.</title>
        <authorList>
            <person name="Dahal R.H."/>
        </authorList>
    </citation>
    <scope>NUCLEOTIDE SEQUENCE [LARGE SCALE GENOMIC DNA]</scope>
    <source>
        <strain evidence="9">RP-3-7</strain>
    </source>
</reference>
<evidence type="ECO:0000256" key="2">
    <source>
        <dbReference type="ARBA" id="ARBA00007362"/>
    </source>
</evidence>
<evidence type="ECO:0000256" key="4">
    <source>
        <dbReference type="ARBA" id="ARBA00022989"/>
    </source>
</evidence>
<dbReference type="PANTHER" id="PTHR32322">
    <property type="entry name" value="INNER MEMBRANE TRANSPORTER"/>
    <property type="match status" value="1"/>
</dbReference>
<feature type="transmembrane region" description="Helical" evidence="6">
    <location>
        <begin position="233"/>
        <end position="254"/>
    </location>
</feature>
<feature type="transmembrane region" description="Helical" evidence="6">
    <location>
        <begin position="35"/>
        <end position="53"/>
    </location>
</feature>
<feature type="domain" description="EamA" evidence="7">
    <location>
        <begin position="6"/>
        <end position="134"/>
    </location>
</feature>
<dbReference type="AlphaFoldDB" id="A0A4Q9GWC3"/>
<dbReference type="RefSeq" id="WP_130981618.1">
    <property type="nucleotide sequence ID" value="NZ_SISG01000001.1"/>
</dbReference>
<keyword evidence="3 6" id="KW-0812">Transmembrane</keyword>
<feature type="transmembrane region" description="Helical" evidence="6">
    <location>
        <begin position="117"/>
        <end position="135"/>
    </location>
</feature>
<feature type="domain" description="EamA" evidence="7">
    <location>
        <begin position="144"/>
        <end position="276"/>
    </location>
</feature>
<evidence type="ECO:0000256" key="6">
    <source>
        <dbReference type="SAM" id="Phobius"/>
    </source>
</evidence>
<feature type="transmembrane region" description="Helical" evidence="6">
    <location>
        <begin position="206"/>
        <end position="226"/>
    </location>
</feature>
<evidence type="ECO:0000256" key="1">
    <source>
        <dbReference type="ARBA" id="ARBA00004141"/>
    </source>
</evidence>
<evidence type="ECO:0000256" key="3">
    <source>
        <dbReference type="ARBA" id="ARBA00022692"/>
    </source>
</evidence>
<keyword evidence="4 6" id="KW-1133">Transmembrane helix</keyword>
<keyword evidence="5 6" id="KW-0472">Membrane</keyword>